<accession>A0A372JAK1</accession>
<dbReference type="AlphaFoldDB" id="A0A372JAK1"/>
<dbReference type="Proteomes" id="UP000261811">
    <property type="component" value="Unassembled WGS sequence"/>
</dbReference>
<keyword evidence="2" id="KW-1185">Reference proteome</keyword>
<protein>
    <submittedName>
        <fullName evidence="1">DUF2267 domain-containing protein</fullName>
    </submittedName>
</protein>
<dbReference type="OrthoDB" id="952780at2"/>
<dbReference type="EMBL" id="QURH01001030">
    <property type="protein sequence ID" value="RFU36834.1"/>
    <property type="molecule type" value="Genomic_DNA"/>
</dbReference>
<dbReference type="Pfam" id="PF10025">
    <property type="entry name" value="DUF2267"/>
    <property type="match status" value="1"/>
</dbReference>
<organism evidence="1 2">
    <name type="scientific">Actinomadura logoneensis</name>
    <dbReference type="NCBI Taxonomy" id="2293572"/>
    <lineage>
        <taxon>Bacteria</taxon>
        <taxon>Bacillati</taxon>
        <taxon>Actinomycetota</taxon>
        <taxon>Actinomycetes</taxon>
        <taxon>Streptosporangiales</taxon>
        <taxon>Thermomonosporaceae</taxon>
        <taxon>Actinomadura</taxon>
    </lineage>
</organism>
<evidence type="ECO:0000313" key="2">
    <source>
        <dbReference type="Proteomes" id="UP000261811"/>
    </source>
</evidence>
<comment type="caution">
    <text evidence="1">The sequence shown here is derived from an EMBL/GenBank/DDBJ whole genome shotgun (WGS) entry which is preliminary data.</text>
</comment>
<gene>
    <name evidence="1" type="ORF">DZF91_36110</name>
</gene>
<sequence length="124" mass="12989">MRSDEFLAEVRRRGGYNDQREAADVARTVLSVLSERIPPRTASGLAAQLPDEVGGALDTDPDRHAGGFGLAEFYARLGTPEPERDAAAVLGTVSESVSGGEVNHLLGQLPSGYAVPFGKPDLAG</sequence>
<dbReference type="RefSeq" id="WP_117361515.1">
    <property type="nucleotide sequence ID" value="NZ_QURH01001030.1"/>
</dbReference>
<reference evidence="1 2" key="1">
    <citation type="submission" date="2018-08" db="EMBL/GenBank/DDBJ databases">
        <title>Actinomadura jelena sp. nov., a novel Actinomycete isolated from soil in Chad.</title>
        <authorList>
            <person name="Shi L."/>
        </authorList>
    </citation>
    <scope>NUCLEOTIDE SEQUENCE [LARGE SCALE GENOMIC DNA]</scope>
    <source>
        <strain evidence="1 2">NEAU-G17</strain>
    </source>
</reference>
<evidence type="ECO:0000313" key="1">
    <source>
        <dbReference type="EMBL" id="RFU36834.1"/>
    </source>
</evidence>
<name>A0A372JAK1_9ACTN</name>
<dbReference type="InterPro" id="IPR038282">
    <property type="entry name" value="DUF2267_sf"/>
</dbReference>
<proteinExistence type="predicted"/>
<dbReference type="Gene3D" id="1.10.490.110">
    <property type="entry name" value="Uncharacterized conserved protein DUF2267"/>
    <property type="match status" value="1"/>
</dbReference>
<dbReference type="InterPro" id="IPR018727">
    <property type="entry name" value="DUF2267"/>
</dbReference>